<proteinExistence type="predicted"/>
<gene>
    <name evidence="1" type="ORF">GCM10010862_12660</name>
</gene>
<reference evidence="2" key="1">
    <citation type="journal article" date="2019" name="Int. J. Syst. Evol. Microbiol.">
        <title>The Global Catalogue of Microorganisms (GCM) 10K type strain sequencing project: providing services to taxonomists for standard genome sequencing and annotation.</title>
        <authorList>
            <consortium name="The Broad Institute Genomics Platform"/>
            <consortium name="The Broad Institute Genome Sequencing Center for Infectious Disease"/>
            <person name="Wu L."/>
            <person name="Ma J."/>
        </authorList>
    </citation>
    <scope>NUCLEOTIDE SEQUENCE [LARGE SCALE GENOMIC DNA]</scope>
    <source>
        <strain evidence="2">NBRC 112416</strain>
    </source>
</reference>
<comment type="caution">
    <text evidence="1">The sequence shown here is derived from an EMBL/GenBank/DDBJ whole genome shotgun (WGS) entry which is preliminary data.</text>
</comment>
<organism evidence="1 2">
    <name type="scientific">Devosia nitrariae</name>
    <dbReference type="NCBI Taxonomy" id="2071872"/>
    <lineage>
        <taxon>Bacteria</taxon>
        <taxon>Pseudomonadati</taxon>
        <taxon>Pseudomonadota</taxon>
        <taxon>Alphaproteobacteria</taxon>
        <taxon>Hyphomicrobiales</taxon>
        <taxon>Devosiaceae</taxon>
        <taxon>Devosia</taxon>
    </lineage>
</organism>
<evidence type="ECO:0000313" key="1">
    <source>
        <dbReference type="EMBL" id="GLQ54007.1"/>
    </source>
</evidence>
<evidence type="ECO:0000313" key="2">
    <source>
        <dbReference type="Proteomes" id="UP001156691"/>
    </source>
</evidence>
<keyword evidence="2" id="KW-1185">Reference proteome</keyword>
<sequence>MVAKVTPERNMLVPSISDSGGILVAIVPLPALPEDKEGLVLSYRHLDSGT</sequence>
<dbReference type="Proteomes" id="UP001156691">
    <property type="component" value="Unassembled WGS sequence"/>
</dbReference>
<accession>A0ABQ5W292</accession>
<name>A0ABQ5W292_9HYPH</name>
<protein>
    <submittedName>
        <fullName evidence="1">Uncharacterized protein</fullName>
    </submittedName>
</protein>
<dbReference type="EMBL" id="BSNS01000007">
    <property type="protein sequence ID" value="GLQ54007.1"/>
    <property type="molecule type" value="Genomic_DNA"/>
</dbReference>